<organism evidence="1 2">
    <name type="scientific">Vanilla planifolia</name>
    <name type="common">Vanilla</name>
    <dbReference type="NCBI Taxonomy" id="51239"/>
    <lineage>
        <taxon>Eukaryota</taxon>
        <taxon>Viridiplantae</taxon>
        <taxon>Streptophyta</taxon>
        <taxon>Embryophyta</taxon>
        <taxon>Tracheophyta</taxon>
        <taxon>Spermatophyta</taxon>
        <taxon>Magnoliopsida</taxon>
        <taxon>Liliopsida</taxon>
        <taxon>Asparagales</taxon>
        <taxon>Orchidaceae</taxon>
        <taxon>Vanilloideae</taxon>
        <taxon>Vanilleae</taxon>
        <taxon>Vanilla</taxon>
    </lineage>
</organism>
<evidence type="ECO:0000313" key="2">
    <source>
        <dbReference type="Proteomes" id="UP000636800"/>
    </source>
</evidence>
<evidence type="ECO:0000313" key="1">
    <source>
        <dbReference type="EMBL" id="KAG0470591.1"/>
    </source>
</evidence>
<gene>
    <name evidence="1" type="ORF">HPP92_017291</name>
</gene>
<dbReference type="EMBL" id="JADCNL010000008">
    <property type="protein sequence ID" value="KAG0470591.1"/>
    <property type="molecule type" value="Genomic_DNA"/>
</dbReference>
<dbReference type="OrthoDB" id="1886868at2759"/>
<keyword evidence="2" id="KW-1185">Reference proteome</keyword>
<dbReference type="AlphaFoldDB" id="A0A835USZ5"/>
<protein>
    <submittedName>
        <fullName evidence="1">Uncharacterized protein</fullName>
    </submittedName>
</protein>
<dbReference type="Proteomes" id="UP000636800">
    <property type="component" value="Unassembled WGS sequence"/>
</dbReference>
<proteinExistence type="predicted"/>
<name>A0A835USZ5_VANPL</name>
<accession>A0A835USZ5</accession>
<sequence length="74" mass="8499">MGIVTITSRGSARRLDEATINMMNQKRRMTSEWFDVVPLTKCNTHMGLFVVYGYKDGLKNGTWRGREQMSEIAL</sequence>
<comment type="caution">
    <text evidence="1">The sequence shown here is derived from an EMBL/GenBank/DDBJ whole genome shotgun (WGS) entry which is preliminary data.</text>
</comment>
<reference evidence="1 2" key="1">
    <citation type="journal article" date="2020" name="Nat. Food">
        <title>A phased Vanilla planifolia genome enables genetic improvement of flavour and production.</title>
        <authorList>
            <person name="Hasing T."/>
            <person name="Tang H."/>
            <person name="Brym M."/>
            <person name="Khazi F."/>
            <person name="Huang T."/>
            <person name="Chambers A.H."/>
        </authorList>
    </citation>
    <scope>NUCLEOTIDE SEQUENCE [LARGE SCALE GENOMIC DNA]</scope>
    <source>
        <tissue evidence="1">Leaf</tissue>
    </source>
</reference>